<keyword evidence="1" id="KW-0456">Lyase</keyword>
<evidence type="ECO:0000259" key="2">
    <source>
        <dbReference type="Pfam" id="PF01557"/>
    </source>
</evidence>
<sequence>MLPETTIAGLARRLDDAERTGTPLRMFTREHPEMTLRDAYAVQRAWADLKIASGRVVKGHKIGLTSRAMQIAVGIDEPDYGVLFDDMVHHDGDVIAASRYREPRVEVELAFILDKPLRGPGCTLYDVLDATRYVTPALEILDARMHRRDPETGAGRTVVDTISDNAANAALVLGGRPVRPAEADLRWIAALLFRNGRIEETGVAAGVLNNPAMGIAWLVDKLAAHGESLAAGEIVLAGSFTRPIDVTAGDTIHADYGPYGSVSCRFS</sequence>
<evidence type="ECO:0000313" key="3">
    <source>
        <dbReference type="EMBL" id="MBK1839162.1"/>
    </source>
</evidence>
<feature type="domain" description="Fumarylacetoacetase-like C-terminal" evidence="2">
    <location>
        <begin position="85"/>
        <end position="264"/>
    </location>
</feature>
<dbReference type="Pfam" id="PF01557">
    <property type="entry name" value="FAA_hydrolase"/>
    <property type="match status" value="1"/>
</dbReference>
<gene>
    <name evidence="3" type="primary">hpaH</name>
    <name evidence="3" type="ORF">JHL17_17260</name>
</gene>
<evidence type="ECO:0000313" key="4">
    <source>
        <dbReference type="Proteomes" id="UP000652760"/>
    </source>
</evidence>
<dbReference type="InterPro" id="IPR011234">
    <property type="entry name" value="Fumarylacetoacetase-like_C"/>
</dbReference>
<protein>
    <submittedName>
        <fullName evidence="3">2-oxo-hepta-3-ene-1,7-dioic acid hydratase</fullName>
    </submittedName>
</protein>
<dbReference type="InterPro" id="IPR012690">
    <property type="entry name" value="HpcG"/>
</dbReference>
<accession>A0ABS1F7A8</accession>
<dbReference type="EMBL" id="JAENHM010000051">
    <property type="protein sequence ID" value="MBK1839162.1"/>
    <property type="molecule type" value="Genomic_DNA"/>
</dbReference>
<proteinExistence type="predicted"/>
<dbReference type="PANTHER" id="PTHR30143">
    <property type="entry name" value="ACID HYDRATASE"/>
    <property type="match status" value="1"/>
</dbReference>
<dbReference type="PANTHER" id="PTHR30143:SF0">
    <property type="entry name" value="2-KETO-4-PENTENOATE HYDRATASE"/>
    <property type="match status" value="1"/>
</dbReference>
<keyword evidence="4" id="KW-1185">Reference proteome</keyword>
<name>A0ABS1F7A8_9PROT</name>
<organism evidence="3 4">
    <name type="scientific">Azospirillum endophyticum</name>
    <dbReference type="NCBI Taxonomy" id="2800326"/>
    <lineage>
        <taxon>Bacteria</taxon>
        <taxon>Pseudomonadati</taxon>
        <taxon>Pseudomonadota</taxon>
        <taxon>Alphaproteobacteria</taxon>
        <taxon>Rhodospirillales</taxon>
        <taxon>Azospirillaceae</taxon>
        <taxon>Azospirillum</taxon>
    </lineage>
</organism>
<reference evidence="4" key="1">
    <citation type="submission" date="2021-01" db="EMBL/GenBank/DDBJ databases">
        <title>Genome public.</title>
        <authorList>
            <person name="Liu C."/>
            <person name="Sun Q."/>
        </authorList>
    </citation>
    <scope>NUCLEOTIDE SEQUENCE [LARGE SCALE GENOMIC DNA]</scope>
    <source>
        <strain evidence="4">YIM B02556</strain>
    </source>
</reference>
<dbReference type="RefSeq" id="WP_200194855.1">
    <property type="nucleotide sequence ID" value="NZ_JAENHM010000051.1"/>
</dbReference>
<dbReference type="Gene3D" id="3.90.850.10">
    <property type="entry name" value="Fumarylacetoacetase-like, C-terminal domain"/>
    <property type="match status" value="1"/>
</dbReference>
<dbReference type="InterPro" id="IPR036663">
    <property type="entry name" value="Fumarylacetoacetase_C_sf"/>
</dbReference>
<evidence type="ECO:0000256" key="1">
    <source>
        <dbReference type="ARBA" id="ARBA00023239"/>
    </source>
</evidence>
<dbReference type="NCBIfam" id="TIGR02312">
    <property type="entry name" value="HpaH"/>
    <property type="match status" value="1"/>
</dbReference>
<dbReference type="Proteomes" id="UP000652760">
    <property type="component" value="Unassembled WGS sequence"/>
</dbReference>
<comment type="caution">
    <text evidence="3">The sequence shown here is derived from an EMBL/GenBank/DDBJ whole genome shotgun (WGS) entry which is preliminary data.</text>
</comment>
<dbReference type="InterPro" id="IPR050772">
    <property type="entry name" value="Hydratase-Decarb/MhpD_sf"/>
</dbReference>
<dbReference type="SUPFAM" id="SSF56529">
    <property type="entry name" value="FAH"/>
    <property type="match status" value="1"/>
</dbReference>